<dbReference type="CDD" id="cd08547">
    <property type="entry name" value="Type_II_cohesin"/>
    <property type="match status" value="1"/>
</dbReference>
<dbReference type="InterPro" id="IPR001119">
    <property type="entry name" value="SLH_dom"/>
</dbReference>
<feature type="region of interest" description="Disordered" evidence="2">
    <location>
        <begin position="134"/>
        <end position="190"/>
    </location>
</feature>
<keyword evidence="3" id="KW-0732">Signal</keyword>
<dbReference type="Proteomes" id="UP000660021">
    <property type="component" value="Unassembled WGS sequence"/>
</dbReference>
<dbReference type="InterPro" id="IPR051465">
    <property type="entry name" value="Cell_Envelope_Struct_Comp"/>
</dbReference>
<evidence type="ECO:0000313" key="6">
    <source>
        <dbReference type="Proteomes" id="UP000660021"/>
    </source>
</evidence>
<feature type="domain" description="SLH" evidence="4">
    <location>
        <begin position="185"/>
        <end position="243"/>
    </location>
</feature>
<reference evidence="5 6" key="1">
    <citation type="submission" date="2020-08" db="EMBL/GenBank/DDBJ databases">
        <title>Genome public.</title>
        <authorList>
            <person name="Liu C."/>
            <person name="Sun Q."/>
        </authorList>
    </citation>
    <scope>NUCLEOTIDE SEQUENCE [LARGE SCALE GENOMIC DNA]</scope>
    <source>
        <strain evidence="5 6">New-38</strain>
    </source>
</reference>
<organism evidence="5 6">
    <name type="scientific">Pseudoflavonifractor hominis</name>
    <dbReference type="NCBI Taxonomy" id="2763059"/>
    <lineage>
        <taxon>Bacteria</taxon>
        <taxon>Bacillati</taxon>
        <taxon>Bacillota</taxon>
        <taxon>Clostridia</taxon>
        <taxon>Eubacteriales</taxon>
        <taxon>Oscillospiraceae</taxon>
        <taxon>Pseudoflavonifractor</taxon>
    </lineage>
</organism>
<evidence type="ECO:0000256" key="3">
    <source>
        <dbReference type="SAM" id="SignalP"/>
    </source>
</evidence>
<feature type="signal peptide" evidence="3">
    <location>
        <begin position="1"/>
        <end position="21"/>
    </location>
</feature>
<dbReference type="EMBL" id="JACOPR010000008">
    <property type="protein sequence ID" value="MBC5731657.1"/>
    <property type="molecule type" value="Genomic_DNA"/>
</dbReference>
<dbReference type="PROSITE" id="PS51272">
    <property type="entry name" value="SLH"/>
    <property type="match status" value="3"/>
</dbReference>
<comment type="caution">
    <text evidence="5">The sequence shown here is derived from an EMBL/GenBank/DDBJ whole genome shotgun (WGS) entry which is preliminary data.</text>
</comment>
<sequence length="365" mass="38638">MSRQACAALLSGVLLTAGAQAAVITTSTDQITLGENSNTFTLELRLEEDKPFAGAEFGIDLPEKTTLTQVDYLDQAIREASHTPEVVRDGRVYFGFYGASNAFQGEYSVARLTFTYTGSEDALLSLGTSNVVTLNEDGTTTGDTSSAPFQVKIEREESSGGSSGSGGSGGSERPEEDIDEGETPLNPGVFTDLEGHWGKDAALRAVEMGLFSGTSATTFSPDMALSRAMLVTVLHRQEGTPAAAQAAFQDVSAGSWYESAVNWAAAENIVSGVGEGRFAPDQAITREQLAVMLYRYEQYRGNAPASTGDLSAFVDRDQISPWAEEAMKWAVGAGILSGKDGARLDPQGSATRAEAASILVRLLDR</sequence>
<evidence type="ECO:0000259" key="4">
    <source>
        <dbReference type="PROSITE" id="PS51272"/>
    </source>
</evidence>
<dbReference type="RefSeq" id="WP_186964157.1">
    <property type="nucleotide sequence ID" value="NZ_JACOPR010000008.1"/>
</dbReference>
<dbReference type="Pfam" id="PF00395">
    <property type="entry name" value="SLH"/>
    <property type="match status" value="3"/>
</dbReference>
<feature type="chain" id="PRO_5046383211" evidence="3">
    <location>
        <begin position="22"/>
        <end position="365"/>
    </location>
</feature>
<feature type="domain" description="SLH" evidence="4">
    <location>
        <begin position="310"/>
        <end position="365"/>
    </location>
</feature>
<keyword evidence="1" id="KW-0677">Repeat</keyword>
<feature type="domain" description="SLH" evidence="4">
    <location>
        <begin position="244"/>
        <end position="307"/>
    </location>
</feature>
<evidence type="ECO:0000313" key="5">
    <source>
        <dbReference type="EMBL" id="MBC5731657.1"/>
    </source>
</evidence>
<evidence type="ECO:0000256" key="2">
    <source>
        <dbReference type="SAM" id="MobiDB-lite"/>
    </source>
</evidence>
<keyword evidence="6" id="KW-1185">Reference proteome</keyword>
<evidence type="ECO:0000256" key="1">
    <source>
        <dbReference type="ARBA" id="ARBA00022737"/>
    </source>
</evidence>
<feature type="compositionally biased region" description="Gly residues" evidence="2">
    <location>
        <begin position="161"/>
        <end position="170"/>
    </location>
</feature>
<gene>
    <name evidence="5" type="ORF">H8S34_12585</name>
</gene>
<dbReference type="PANTHER" id="PTHR43308">
    <property type="entry name" value="OUTER MEMBRANE PROTEIN ALPHA-RELATED"/>
    <property type="match status" value="1"/>
</dbReference>
<feature type="compositionally biased region" description="Polar residues" evidence="2">
    <location>
        <begin position="134"/>
        <end position="148"/>
    </location>
</feature>
<dbReference type="PANTHER" id="PTHR43308:SF5">
    <property type="entry name" value="S-LAYER PROTEIN _ PEPTIDOGLYCAN ENDO-BETA-N-ACETYLGLUCOSAMINIDASE"/>
    <property type="match status" value="1"/>
</dbReference>
<proteinExistence type="predicted"/>
<accession>A0ABR7HW10</accession>
<protein>
    <submittedName>
        <fullName evidence="5">S-layer homology domain-containing protein</fullName>
    </submittedName>
</protein>
<name>A0ABR7HW10_9FIRM</name>